<evidence type="ECO:0000313" key="6">
    <source>
        <dbReference type="Proteomes" id="UP000249890"/>
    </source>
</evidence>
<sequence length="473" mass="50180">MFQPRSQSRGKHKRTSKRRRRTAWRWINVSMLLLITVMLTYLFGHLGDGGDPSSAPLSQLPVAEQSPAPSPEVSEVAASASPSATTEAISIPSPSADNETDASAEETPVPVVSASPAPATAPAASASPDPGSEPAGSAAPDSGTSAVAGLPPEAKNGKTVKLNFAGDIIFSGKAGDLLMQKGYDYSYAALDGLFKQDDLSVVNLETPVTTRGVGAPNKQFVFKGPPEALDALKAAGVDAVNLANNHTLDQGEEGLRDTLTHLSKRNIPYVGAGLDSKEAYSAQYFERNGIRVALLGFTRVMPLIEWKAEENQPGLASVYDSAEGLKAIAEARKQADLVVVMVHWGRERMDQYDSIQQGLGHSFIDAGADLVIGGHPHVLQGIEPYKGKWIAYSTGNFIFTRGSVAATWETAVFQAECSAQGQCSMKLLPMTAELAQPIPMNDPAGQLLLKRVESISGGRVKINNDGMVSQVTR</sequence>
<evidence type="ECO:0000259" key="4">
    <source>
        <dbReference type="SMART" id="SM00854"/>
    </source>
</evidence>
<evidence type="ECO:0000313" key="5">
    <source>
        <dbReference type="EMBL" id="ASA20636.1"/>
    </source>
</evidence>
<dbReference type="InterPro" id="IPR029052">
    <property type="entry name" value="Metallo-depent_PP-like"/>
</dbReference>
<feature type="compositionally biased region" description="Low complexity" evidence="2">
    <location>
        <begin position="105"/>
        <end position="143"/>
    </location>
</feature>
<feature type="domain" description="Capsule synthesis protein CapA" evidence="4">
    <location>
        <begin position="161"/>
        <end position="401"/>
    </location>
</feature>
<gene>
    <name evidence="5" type="ORF">B9T62_07410</name>
</gene>
<feature type="region of interest" description="Disordered" evidence="2">
    <location>
        <begin position="1"/>
        <end position="20"/>
    </location>
</feature>
<dbReference type="EMBL" id="CP021780">
    <property type="protein sequence ID" value="ASA20636.1"/>
    <property type="molecule type" value="Genomic_DNA"/>
</dbReference>
<dbReference type="CDD" id="cd07381">
    <property type="entry name" value="MPP_CapA"/>
    <property type="match status" value="1"/>
</dbReference>
<reference evidence="5 6" key="1">
    <citation type="submission" date="2017-06" db="EMBL/GenBank/DDBJ databases">
        <title>Complete genome sequence of Paenibacillus donghaensis KCTC 13049T isolated from East Sea sediment, South Korea.</title>
        <authorList>
            <person name="Jung B.K."/>
            <person name="Hong S.-J."/>
            <person name="Shin J.-H."/>
        </authorList>
    </citation>
    <scope>NUCLEOTIDE SEQUENCE [LARGE SCALE GENOMIC DNA]</scope>
    <source>
        <strain evidence="5 6">KCTC 13049</strain>
    </source>
</reference>
<dbReference type="InterPro" id="IPR052169">
    <property type="entry name" value="CW_Biosynth-Accessory"/>
</dbReference>
<dbReference type="Proteomes" id="UP000249890">
    <property type="component" value="Chromosome"/>
</dbReference>
<protein>
    <recommendedName>
        <fullName evidence="4">Capsule synthesis protein CapA domain-containing protein</fullName>
    </recommendedName>
</protein>
<dbReference type="PANTHER" id="PTHR33393">
    <property type="entry name" value="POLYGLUTAMINE SYNTHESIS ACCESSORY PROTEIN RV0574C-RELATED"/>
    <property type="match status" value="1"/>
</dbReference>
<dbReference type="InterPro" id="IPR019079">
    <property type="entry name" value="Capsule_synth_CapA"/>
</dbReference>
<name>A0A2Z2K4D3_9BACL</name>
<proteinExistence type="inferred from homology"/>
<feature type="transmembrane region" description="Helical" evidence="3">
    <location>
        <begin position="23"/>
        <end position="44"/>
    </location>
</feature>
<dbReference type="AlphaFoldDB" id="A0A2Z2K4D3"/>
<dbReference type="PANTHER" id="PTHR33393:SF13">
    <property type="entry name" value="PGA BIOSYNTHESIS PROTEIN CAPA"/>
    <property type="match status" value="1"/>
</dbReference>
<dbReference type="KEGG" id="pdh:B9T62_07410"/>
<keyword evidence="3" id="KW-0812">Transmembrane</keyword>
<keyword evidence="3" id="KW-0472">Membrane</keyword>
<feature type="region of interest" description="Disordered" evidence="2">
    <location>
        <begin position="54"/>
        <end position="156"/>
    </location>
</feature>
<dbReference type="Gene3D" id="3.60.21.10">
    <property type="match status" value="1"/>
</dbReference>
<keyword evidence="6" id="KW-1185">Reference proteome</keyword>
<comment type="similarity">
    <text evidence="1">Belongs to the CapA family.</text>
</comment>
<feature type="compositionally biased region" description="Low complexity" evidence="2">
    <location>
        <begin position="63"/>
        <end position="91"/>
    </location>
</feature>
<dbReference type="Pfam" id="PF09587">
    <property type="entry name" value="PGA_cap"/>
    <property type="match status" value="1"/>
</dbReference>
<evidence type="ECO:0000256" key="3">
    <source>
        <dbReference type="SAM" id="Phobius"/>
    </source>
</evidence>
<dbReference type="SMART" id="SM00854">
    <property type="entry name" value="PGA_cap"/>
    <property type="match status" value="1"/>
</dbReference>
<keyword evidence="3" id="KW-1133">Transmembrane helix</keyword>
<accession>A0A2Z2K4D3</accession>
<dbReference type="RefSeq" id="WP_087914654.1">
    <property type="nucleotide sequence ID" value="NZ_CP021780.1"/>
</dbReference>
<organism evidence="5 6">
    <name type="scientific">Paenibacillus donghaensis</name>
    <dbReference type="NCBI Taxonomy" id="414771"/>
    <lineage>
        <taxon>Bacteria</taxon>
        <taxon>Bacillati</taxon>
        <taxon>Bacillota</taxon>
        <taxon>Bacilli</taxon>
        <taxon>Bacillales</taxon>
        <taxon>Paenibacillaceae</taxon>
        <taxon>Paenibacillus</taxon>
    </lineage>
</organism>
<dbReference type="SUPFAM" id="SSF56300">
    <property type="entry name" value="Metallo-dependent phosphatases"/>
    <property type="match status" value="1"/>
</dbReference>
<evidence type="ECO:0000256" key="1">
    <source>
        <dbReference type="ARBA" id="ARBA00005662"/>
    </source>
</evidence>
<feature type="compositionally biased region" description="Basic residues" evidence="2">
    <location>
        <begin position="8"/>
        <end position="20"/>
    </location>
</feature>
<evidence type="ECO:0000256" key="2">
    <source>
        <dbReference type="SAM" id="MobiDB-lite"/>
    </source>
</evidence>